<dbReference type="Gene3D" id="2.60.40.730">
    <property type="entry name" value="SOR catalytic domain"/>
    <property type="match status" value="1"/>
</dbReference>
<dbReference type="EMBL" id="CDNC01000050">
    <property type="protein sequence ID" value="CEM63289.1"/>
    <property type="molecule type" value="Genomic_DNA"/>
</dbReference>
<dbReference type="EC" id="1.15.1.2" evidence="7"/>
<keyword evidence="2" id="KW-0813">Transport</keyword>
<protein>
    <submittedName>
        <fullName evidence="7">Desulfoferrodoxin</fullName>
        <ecNumber evidence="7">1.15.1.2</ecNumber>
    </submittedName>
</protein>
<proteinExistence type="inferred from homology"/>
<keyword evidence="4" id="KW-0249">Electron transport</keyword>
<evidence type="ECO:0000256" key="5">
    <source>
        <dbReference type="ARBA" id="ARBA00023004"/>
    </source>
</evidence>
<reference evidence="9" key="1">
    <citation type="submission" date="2015-01" db="EMBL/GenBank/DDBJ databases">
        <authorList>
            <person name="Manzoor Shahid"/>
            <person name="Zubair Saima"/>
        </authorList>
    </citation>
    <scope>NUCLEOTIDE SEQUENCE [LARGE SCALE GENOMIC DNA]</scope>
    <source>
        <strain evidence="9">V1</strain>
    </source>
</reference>
<dbReference type="GO" id="GO:0050605">
    <property type="term" value="F:superoxide reductase activity"/>
    <property type="evidence" value="ECO:0007669"/>
    <property type="project" value="UniProtKB-EC"/>
</dbReference>
<dbReference type="InterPro" id="IPR002742">
    <property type="entry name" value="Desulfoferrodoxin_Fe-bd_dom"/>
</dbReference>
<dbReference type="OrthoDB" id="9814936at2"/>
<keyword evidence="5" id="KW-0408">Iron</keyword>
<keyword evidence="3" id="KW-0479">Metal-binding</keyword>
<keyword evidence="9" id="KW-1185">Reference proteome</keyword>
<keyword evidence="7" id="KW-0560">Oxidoreductase</keyword>
<dbReference type="InterPro" id="IPR036073">
    <property type="entry name" value="Desulfoferrodoxin_Fe-bd_dom_sf"/>
</dbReference>
<dbReference type="InterPro" id="IPR051233">
    <property type="entry name" value="Desulfoferrodoxin_SOR"/>
</dbReference>
<dbReference type="GeneID" id="57754564"/>
<evidence type="ECO:0000256" key="1">
    <source>
        <dbReference type="ARBA" id="ARBA00005941"/>
    </source>
</evidence>
<organism evidence="7 9">
    <name type="scientific">Treponema phagedenis</name>
    <dbReference type="NCBI Taxonomy" id="162"/>
    <lineage>
        <taxon>Bacteria</taxon>
        <taxon>Pseudomonadati</taxon>
        <taxon>Spirochaetota</taxon>
        <taxon>Spirochaetia</taxon>
        <taxon>Spirochaetales</taxon>
        <taxon>Treponemataceae</taxon>
        <taxon>Treponema</taxon>
    </lineage>
</organism>
<name>A0A0B7GX85_TREPH</name>
<reference evidence="8 10" key="3">
    <citation type="submission" date="2019-08" db="EMBL/GenBank/DDBJ databases">
        <authorList>
            <person name="Kuhnert P."/>
        </authorList>
    </citation>
    <scope>NUCLEOTIDE SEQUENCE [LARGE SCALE GENOMIC DNA]</scope>
    <source>
        <strain evidence="8 10">B36.5</strain>
    </source>
</reference>
<dbReference type="EMBL" id="CP042817">
    <property type="protein sequence ID" value="QEJ99294.1"/>
    <property type="molecule type" value="Genomic_DNA"/>
</dbReference>
<accession>A0A0B7GX85</accession>
<evidence type="ECO:0000256" key="2">
    <source>
        <dbReference type="ARBA" id="ARBA00022448"/>
    </source>
</evidence>
<reference evidence="7" key="2">
    <citation type="submission" date="2015-01" db="EMBL/GenBank/DDBJ databases">
        <authorList>
            <person name="Xiang T."/>
            <person name="Song Y."/>
            <person name="Huang L."/>
            <person name="Wang B."/>
            <person name="Wu P."/>
        </authorList>
    </citation>
    <scope>NUCLEOTIDE SEQUENCE [LARGE SCALE GENOMIC DNA]</scope>
    <source>
        <strain evidence="7">V1</strain>
    </source>
</reference>
<feature type="domain" description="Desulfoferrodoxin ferrous iron-binding" evidence="6">
    <location>
        <begin position="43"/>
        <end position="126"/>
    </location>
</feature>
<evidence type="ECO:0000259" key="6">
    <source>
        <dbReference type="Pfam" id="PF01880"/>
    </source>
</evidence>
<evidence type="ECO:0000313" key="10">
    <source>
        <dbReference type="Proteomes" id="UP000323594"/>
    </source>
</evidence>
<dbReference type="SUPFAM" id="SSF49367">
    <property type="entry name" value="Superoxide reductase-like"/>
    <property type="match status" value="1"/>
</dbReference>
<comment type="similarity">
    <text evidence="1">Belongs to the desulfoferrodoxin family.</text>
</comment>
<evidence type="ECO:0000256" key="3">
    <source>
        <dbReference type="ARBA" id="ARBA00022723"/>
    </source>
</evidence>
<dbReference type="GO" id="GO:0005506">
    <property type="term" value="F:iron ion binding"/>
    <property type="evidence" value="ECO:0007669"/>
    <property type="project" value="InterPro"/>
</dbReference>
<dbReference type="Proteomes" id="UP000042527">
    <property type="component" value="Unassembled WGS sequence"/>
</dbReference>
<evidence type="ECO:0000256" key="4">
    <source>
        <dbReference type="ARBA" id="ARBA00022982"/>
    </source>
</evidence>
<dbReference type="Proteomes" id="UP000323594">
    <property type="component" value="Chromosome"/>
</dbReference>
<evidence type="ECO:0000313" key="8">
    <source>
        <dbReference type="EMBL" id="QEJ99294.1"/>
    </source>
</evidence>
<evidence type="ECO:0000313" key="9">
    <source>
        <dbReference type="Proteomes" id="UP000042527"/>
    </source>
</evidence>
<dbReference type="RefSeq" id="WP_024752676.1">
    <property type="nucleotide sequence ID" value="NZ_CDNC01000050.1"/>
</dbReference>
<dbReference type="AlphaFoldDB" id="A0A0B7GX85"/>
<gene>
    <name evidence="7" type="primary">dfx</name>
    <name evidence="8" type="ORF">FUT82_15725</name>
    <name evidence="7" type="ORF">TPHV1_80042</name>
</gene>
<dbReference type="PANTHER" id="PTHR36541:SF1">
    <property type="entry name" value="SUPEROXIDE REDUCTASE-RELATED"/>
    <property type="match status" value="1"/>
</dbReference>
<dbReference type="Pfam" id="PF01880">
    <property type="entry name" value="Desulfoferrodox"/>
    <property type="match status" value="1"/>
</dbReference>
<evidence type="ECO:0000313" key="7">
    <source>
        <dbReference type="EMBL" id="CEM63289.1"/>
    </source>
</evidence>
<dbReference type="PANTHER" id="PTHR36541">
    <property type="entry name" value="SUPEROXIDE REDUCTASE-RELATED"/>
    <property type="match status" value="1"/>
</dbReference>
<sequence length="128" mass="13941">MSKTIDFFLCNKGIGTFIALDACKDAEVSCCGEKLAAVKIGSVDAAKEKHVPVIEVHGTTVTVKIGSAEHPMTPEHHIAWVCLKTEKGLQFKELPIDGKPEVEFSITADDKVIEAYEFCNLHGVWVGK</sequence>